<protein>
    <submittedName>
        <fullName evidence="1">Uncharacterized protein</fullName>
    </submittedName>
</protein>
<gene>
    <name evidence="1" type="ORF">BYL167_LOCUS36952</name>
    <name evidence="2" type="ORF">GIL414_LOCUS46734</name>
</gene>
<accession>A0A8S2XY19</accession>
<name>A0A8S2XY19_9BILA</name>
<dbReference type="Proteomes" id="UP000681720">
    <property type="component" value="Unassembled WGS sequence"/>
</dbReference>
<feature type="non-terminal residue" evidence="1">
    <location>
        <position position="1"/>
    </location>
</feature>
<evidence type="ECO:0000313" key="2">
    <source>
        <dbReference type="EMBL" id="CAF4790607.1"/>
    </source>
</evidence>
<proteinExistence type="predicted"/>
<dbReference type="EMBL" id="CAJOBH010082098">
    <property type="protein sequence ID" value="CAF4522036.1"/>
    <property type="molecule type" value="Genomic_DNA"/>
</dbReference>
<organism evidence="1 3">
    <name type="scientific">Rotaria magnacalcarata</name>
    <dbReference type="NCBI Taxonomy" id="392030"/>
    <lineage>
        <taxon>Eukaryota</taxon>
        <taxon>Metazoa</taxon>
        <taxon>Spiralia</taxon>
        <taxon>Gnathifera</taxon>
        <taxon>Rotifera</taxon>
        <taxon>Eurotatoria</taxon>
        <taxon>Bdelloidea</taxon>
        <taxon>Philodinida</taxon>
        <taxon>Philodinidae</taxon>
        <taxon>Rotaria</taxon>
    </lineage>
</organism>
<evidence type="ECO:0000313" key="3">
    <source>
        <dbReference type="Proteomes" id="UP000681967"/>
    </source>
</evidence>
<reference evidence="1" key="1">
    <citation type="submission" date="2021-02" db="EMBL/GenBank/DDBJ databases">
        <authorList>
            <person name="Nowell W R."/>
        </authorList>
    </citation>
    <scope>NUCLEOTIDE SEQUENCE</scope>
</reference>
<dbReference type="Proteomes" id="UP000681967">
    <property type="component" value="Unassembled WGS sequence"/>
</dbReference>
<comment type="caution">
    <text evidence="1">The sequence shown here is derived from an EMBL/GenBank/DDBJ whole genome shotgun (WGS) entry which is preliminary data.</text>
</comment>
<dbReference type="EMBL" id="CAJOBJ010147459">
    <property type="protein sequence ID" value="CAF4790607.1"/>
    <property type="molecule type" value="Genomic_DNA"/>
</dbReference>
<evidence type="ECO:0000313" key="1">
    <source>
        <dbReference type="EMBL" id="CAF4522036.1"/>
    </source>
</evidence>
<dbReference type="AlphaFoldDB" id="A0A8S2XY19"/>
<dbReference type="Gene3D" id="3.30.310.270">
    <property type="match status" value="1"/>
</dbReference>
<sequence>INQPGLSEATEYLIQAFYGFEAPLVKVTCQTEVSEQYHVYLQTRQQSKDMCIAAIEQYTHTAIQFPTTI</sequence>
<feature type="non-terminal residue" evidence="1">
    <location>
        <position position="69"/>
    </location>
</feature>